<protein>
    <submittedName>
        <fullName evidence="1">Uncharacterized protein</fullName>
    </submittedName>
</protein>
<organism evidence="1 2">
    <name type="scientific">Devosia salina</name>
    <dbReference type="NCBI Taxonomy" id="2860336"/>
    <lineage>
        <taxon>Bacteria</taxon>
        <taxon>Pseudomonadati</taxon>
        <taxon>Pseudomonadota</taxon>
        <taxon>Alphaproteobacteria</taxon>
        <taxon>Hyphomicrobiales</taxon>
        <taxon>Devosiaceae</taxon>
        <taxon>Devosia</taxon>
    </lineage>
</organism>
<sequence length="145" mass="15697">MGSFRRYGGFGEGMQRGFALDDAVAFRRLMLDLYQCRCAVTGQSPASGEGSDTLEVFLFQPLGHGGVMRPGNALVVEAAVASLLGKGLVWISDDYHAYAPYPEITGAAAGQPADRCGRPLSLPEDIALWPERSMIAYHRSLFRAQ</sequence>
<keyword evidence="2" id="KW-1185">Reference proteome</keyword>
<dbReference type="Proteomes" id="UP000825799">
    <property type="component" value="Chromosome"/>
</dbReference>
<reference evidence="1 2" key="1">
    <citation type="submission" date="2021-08" db="EMBL/GenBank/DDBJ databases">
        <title>Devosia salina sp. nov., isolated from the South China Sea sediment.</title>
        <authorList>
            <person name="Zhou Z."/>
        </authorList>
    </citation>
    <scope>NUCLEOTIDE SEQUENCE [LARGE SCALE GENOMIC DNA]</scope>
    <source>
        <strain evidence="1 2">SCS-3</strain>
    </source>
</reference>
<proteinExistence type="predicted"/>
<gene>
    <name evidence="1" type="ORF">K1X15_15275</name>
</gene>
<dbReference type="EMBL" id="CP080590">
    <property type="protein sequence ID" value="QYO75976.1"/>
    <property type="molecule type" value="Genomic_DNA"/>
</dbReference>
<dbReference type="RefSeq" id="WP_220304469.1">
    <property type="nucleotide sequence ID" value="NZ_CP080590.1"/>
</dbReference>
<name>A0ABX8WDB6_9HYPH</name>
<evidence type="ECO:0000313" key="2">
    <source>
        <dbReference type="Proteomes" id="UP000825799"/>
    </source>
</evidence>
<accession>A0ABX8WDB6</accession>
<evidence type="ECO:0000313" key="1">
    <source>
        <dbReference type="EMBL" id="QYO75976.1"/>
    </source>
</evidence>